<dbReference type="HOGENOM" id="CLU_3062566_0_0_5"/>
<dbReference type="EMBL" id="ADTV01000051">
    <property type="protein sequence ID" value="EFG83358.1"/>
    <property type="molecule type" value="Genomic_DNA"/>
</dbReference>
<reference evidence="2 3" key="1">
    <citation type="journal article" date="2010" name="J. Bacteriol.">
        <title>Genome sequence of a cellulose-producing bacterium, Gluconacetobacter hansenii ATCC 23769.</title>
        <authorList>
            <person name="Iyer P.R."/>
            <person name="Geib S.M."/>
            <person name="Catchmark J."/>
            <person name="Kao T.H."/>
            <person name="Tien M."/>
        </authorList>
    </citation>
    <scope>NUCLEOTIDE SEQUENCE [LARGE SCALE GENOMIC DNA]</scope>
    <source>
        <strain evidence="2 3">ATCC 23769</strain>
    </source>
</reference>
<evidence type="ECO:0000313" key="2">
    <source>
        <dbReference type="EMBL" id="EFG83358.1"/>
    </source>
</evidence>
<sequence length="53" mass="5759">MTLIGTSCPAAIHDTVMACLTANTKTRPTPPRMTARQHFQAQTPYDPSVSIKT</sequence>
<feature type="compositionally biased region" description="Polar residues" evidence="1">
    <location>
        <begin position="37"/>
        <end position="53"/>
    </location>
</feature>
<comment type="caution">
    <text evidence="2">The sequence shown here is derived from an EMBL/GenBank/DDBJ whole genome shotgun (WGS) entry which is preliminary data.</text>
</comment>
<accession>D5QHN3</accession>
<evidence type="ECO:0000313" key="3">
    <source>
        <dbReference type="Proteomes" id="UP000006468"/>
    </source>
</evidence>
<name>D5QHN3_NOVHA</name>
<protein>
    <submittedName>
        <fullName evidence="2">Uncharacterized protein</fullName>
    </submittedName>
</protein>
<dbReference type="AlphaFoldDB" id="D5QHN3"/>
<proteinExistence type="predicted"/>
<evidence type="ECO:0000256" key="1">
    <source>
        <dbReference type="SAM" id="MobiDB-lite"/>
    </source>
</evidence>
<dbReference type="Proteomes" id="UP000006468">
    <property type="component" value="Chromosome"/>
</dbReference>
<gene>
    <name evidence="2" type="ORF">GXY_13308</name>
</gene>
<feature type="region of interest" description="Disordered" evidence="1">
    <location>
        <begin position="23"/>
        <end position="53"/>
    </location>
</feature>
<organism evidence="2 3">
    <name type="scientific">Novacetimonas hansenii ATCC 23769</name>
    <dbReference type="NCBI Taxonomy" id="714995"/>
    <lineage>
        <taxon>Bacteria</taxon>
        <taxon>Pseudomonadati</taxon>
        <taxon>Pseudomonadota</taxon>
        <taxon>Alphaproteobacteria</taxon>
        <taxon>Acetobacterales</taxon>
        <taxon>Acetobacteraceae</taxon>
        <taxon>Novacetimonas</taxon>
    </lineage>
</organism>